<evidence type="ECO:0000259" key="1">
    <source>
        <dbReference type="SMART" id="SM00670"/>
    </source>
</evidence>
<name>A0ABS6RXK2_9BACT</name>
<dbReference type="Pfam" id="PF13470">
    <property type="entry name" value="PIN_3"/>
    <property type="match status" value="1"/>
</dbReference>
<proteinExistence type="predicted"/>
<dbReference type="NCBIfam" id="TIGR00305">
    <property type="entry name" value="putative toxin-antitoxin system toxin component, PIN family"/>
    <property type="match status" value="1"/>
</dbReference>
<dbReference type="Proteomes" id="UP001196980">
    <property type="component" value="Unassembled WGS sequence"/>
</dbReference>
<sequence length="145" mass="16509">MLKVLLDANIFVSALIKPYSNPSMILNMVREGRVRLLLSGTIIYEVRRVLSYARIRRIHRFTDEQIDEFVKDLSEFAIITPGNIKVDVIKDDPADNKYIECAIEGQADYIVSGDRHLTNLKHFQGINIVDPAMFIRLLKDATGSC</sequence>
<dbReference type="PANTHER" id="PTHR34610:SF3">
    <property type="entry name" value="SSL7007 PROTEIN"/>
    <property type="match status" value="1"/>
</dbReference>
<evidence type="ECO:0000313" key="3">
    <source>
        <dbReference type="Proteomes" id="UP001196980"/>
    </source>
</evidence>
<dbReference type="RefSeq" id="WP_218251981.1">
    <property type="nucleotide sequence ID" value="NZ_JABXWD010000097.1"/>
</dbReference>
<dbReference type="PANTHER" id="PTHR34610">
    <property type="entry name" value="SSL7007 PROTEIN"/>
    <property type="match status" value="1"/>
</dbReference>
<dbReference type="SMART" id="SM00670">
    <property type="entry name" value="PINc"/>
    <property type="match status" value="1"/>
</dbReference>
<feature type="domain" description="PIN" evidence="1">
    <location>
        <begin position="2"/>
        <end position="119"/>
    </location>
</feature>
<gene>
    <name evidence="2" type="ORF">HWQ67_07090</name>
</gene>
<evidence type="ECO:0000313" key="2">
    <source>
        <dbReference type="EMBL" id="MBV6341346.1"/>
    </source>
</evidence>
<reference evidence="2 3" key="1">
    <citation type="journal article" date="2020" name="J Geophys Res Biogeosci">
        <title>Magnetotaxis as an Adaptation to Enable Bacterial Shuttling of Microbial Sulfur and Sulfur Cycling Across Aquatic Oxic#Anoxic Interfaces.</title>
        <authorList>
            <person name="Li J."/>
            <person name="Liu P."/>
            <person name="Wang J."/>
            <person name="Roberts A.P."/>
            <person name="Pan Y."/>
        </authorList>
    </citation>
    <scope>NUCLEOTIDE SEQUENCE [LARGE SCALE GENOMIC DNA]</scope>
    <source>
        <strain evidence="2 3">MYR-1_YQ</strain>
    </source>
</reference>
<protein>
    <submittedName>
        <fullName evidence="2">Toxin-antitoxin system toxin component, PIN family</fullName>
    </submittedName>
</protein>
<comment type="caution">
    <text evidence="2">The sequence shown here is derived from an EMBL/GenBank/DDBJ whole genome shotgun (WGS) entry which is preliminary data.</text>
</comment>
<dbReference type="InterPro" id="IPR002716">
    <property type="entry name" value="PIN_dom"/>
</dbReference>
<dbReference type="EMBL" id="JABXWD010000097">
    <property type="protein sequence ID" value="MBV6341346.1"/>
    <property type="molecule type" value="Genomic_DNA"/>
</dbReference>
<dbReference type="InterPro" id="IPR002850">
    <property type="entry name" value="PIN_toxin-like"/>
</dbReference>
<keyword evidence="3" id="KW-1185">Reference proteome</keyword>
<organism evidence="2 3">
    <name type="scientific">Candidatus Magnetobacterium casense</name>
    <dbReference type="NCBI Taxonomy" id="1455061"/>
    <lineage>
        <taxon>Bacteria</taxon>
        <taxon>Pseudomonadati</taxon>
        <taxon>Nitrospirota</taxon>
        <taxon>Thermodesulfovibrionia</taxon>
        <taxon>Thermodesulfovibrionales</taxon>
        <taxon>Candidatus Magnetobacteriaceae</taxon>
        <taxon>Candidatus Magnetobacterium</taxon>
    </lineage>
</organism>
<accession>A0ABS6RXK2</accession>
<dbReference type="InterPro" id="IPR029060">
    <property type="entry name" value="PIN-like_dom_sf"/>
</dbReference>
<dbReference type="SUPFAM" id="SSF88723">
    <property type="entry name" value="PIN domain-like"/>
    <property type="match status" value="1"/>
</dbReference>